<dbReference type="InterPro" id="IPR036595">
    <property type="entry name" value="A-macroglobulin_rcpt-bd_sf"/>
</dbReference>
<dbReference type="GO" id="GO:0004866">
    <property type="term" value="F:endopeptidase inhibitor activity"/>
    <property type="evidence" value="ECO:0007669"/>
    <property type="project" value="InterPro"/>
</dbReference>
<proteinExistence type="inferred from homology"/>
<dbReference type="InterPro" id="IPR047565">
    <property type="entry name" value="Alpha-macroglob_thiol-ester_cl"/>
</dbReference>
<dbReference type="STRING" id="880071.Fleli_3423"/>
<dbReference type="InterPro" id="IPR001599">
    <property type="entry name" value="Macroglobln_a2"/>
</dbReference>
<dbReference type="PANTHER" id="PTHR11412:SF136">
    <property type="entry name" value="CD109 ANTIGEN"/>
    <property type="match status" value="1"/>
</dbReference>
<organism evidence="5 6">
    <name type="scientific">Bernardetia litoralis (strain ATCC 23117 / DSM 6794 / NBRC 15988 / NCIMB 1366 / Fx l1 / Sio-4)</name>
    <name type="common">Flexibacter litoralis</name>
    <dbReference type="NCBI Taxonomy" id="880071"/>
    <lineage>
        <taxon>Bacteria</taxon>
        <taxon>Pseudomonadati</taxon>
        <taxon>Bacteroidota</taxon>
        <taxon>Cytophagia</taxon>
        <taxon>Cytophagales</taxon>
        <taxon>Bernardetiaceae</taxon>
        <taxon>Bernardetia</taxon>
    </lineage>
</organism>
<gene>
    <name evidence="5" type="ordered locus">Fleli_3423</name>
</gene>
<dbReference type="eggNOG" id="COG2373">
    <property type="taxonomic scope" value="Bacteria"/>
</dbReference>
<name>I4AP58_BERLS</name>
<reference evidence="6" key="1">
    <citation type="submission" date="2012-06" db="EMBL/GenBank/DDBJ databases">
        <title>The complete genome of Flexibacter litoralis DSM 6794.</title>
        <authorList>
            <person name="Lucas S."/>
            <person name="Copeland A."/>
            <person name="Lapidus A."/>
            <person name="Glavina del Rio T."/>
            <person name="Dalin E."/>
            <person name="Tice H."/>
            <person name="Bruce D."/>
            <person name="Goodwin L."/>
            <person name="Pitluck S."/>
            <person name="Peters L."/>
            <person name="Ovchinnikova G."/>
            <person name="Lu M."/>
            <person name="Kyrpides N."/>
            <person name="Mavromatis K."/>
            <person name="Ivanova N."/>
            <person name="Brettin T."/>
            <person name="Detter J.C."/>
            <person name="Han C."/>
            <person name="Larimer F."/>
            <person name="Land M."/>
            <person name="Hauser L."/>
            <person name="Markowitz V."/>
            <person name="Cheng J.-F."/>
            <person name="Hugenholtz P."/>
            <person name="Woyke T."/>
            <person name="Wu D."/>
            <person name="Spring S."/>
            <person name="Lang E."/>
            <person name="Kopitz M."/>
            <person name="Brambilla E."/>
            <person name="Klenk H.-P."/>
            <person name="Eisen J.A."/>
        </authorList>
    </citation>
    <scope>NUCLEOTIDE SEQUENCE [LARGE SCALE GENOMIC DNA]</scope>
    <source>
        <strain evidence="6">ATCC 23117 / DSM 6794 / NBRC 15988 / NCIMB 1366 / Sio-4</strain>
    </source>
</reference>
<dbReference type="PANTHER" id="PTHR11412">
    <property type="entry name" value="MACROGLOBULIN / COMPLEMENT"/>
    <property type="match status" value="1"/>
</dbReference>
<dbReference type="Gene3D" id="2.60.40.1930">
    <property type="match status" value="1"/>
</dbReference>
<accession>I4AP58</accession>
<dbReference type="CDD" id="cd02891">
    <property type="entry name" value="A2M_like"/>
    <property type="match status" value="1"/>
</dbReference>
<dbReference type="Proteomes" id="UP000006054">
    <property type="component" value="Chromosome"/>
</dbReference>
<keyword evidence="6" id="KW-1185">Reference proteome</keyword>
<dbReference type="SUPFAM" id="SSF49464">
    <property type="entry name" value="Carboxypeptidase regulatory domain-like"/>
    <property type="match status" value="1"/>
</dbReference>
<sequence length="1485" mass="167152" precursor="true">MQLNFFRMWHLLAGAALTAGAVTLWGFRSKNGDEWLKKLTEINTNFQEKYSSERVYLQLDKSFYKPSETIWFQAYVQDEGTLKPSKRSDILHVEFIDPKGNVAKKIQLILEDGTAAGEFDLTENAAGGLYKIKAYTQWQDNFIVEENTEDENGNSFIFEKEITVQKVVLPRLKMKLDFQKDAYGAGDDVHADLDLQSLTNEPLTEKEIDFVVSLKGQVISKSKAKTDKKGKTTITFELPKKLDTADGLLNVLISHNGQTESISRSIPLANTIFDLQFFPEGGDILANTNSNIAFWCKDEFGKPADIQGIILDSKGKKVSTFSSFHKGMGNFEFEAKENETYTAKITQPKNVETTYKLPETVEVGYGLKINYPVSKKNKEKNYETSNLDFSIYSPLMEEVFLVGKLRGQIIFSKKIAVKKGSTAINIPTDKMPIGVANFTLFDSKKIERAERLVFLNAEKQLNIDVKSNKEKYQPREKVTLDIKVTDHRGIPMPANLSLSVVDDKLISFADDKSSTILSNLLLEADLKGEIKEPRFYFDKEEDKAAQARDLLMLTHGWRAFTWEQVQKSSINLKYNAEKAIIAGTVNDENGKPAKNIKVEIKGKDISTKTDKNGYFEFKNYKLYESITIKATDSSKTATQHITNYSQNYSLNLYDYNQIMKRNMMRRGGAVPMMAAVPKDRKDKVVNDEIDFMEDEIADNIIFQNQMIVENTPIIEENEKEAVKEIMEEVEIGFKDEELGGFAREENQFKKKIRAEKPNKPVIIYHRARVFPKVDYSKKEENNDTQEVSRTDFRSTIFWSGNIKIDAKGKSQVEFYASDEITAFRVICEGVASDGGIGRTESVFYTQLPFSLDTKLPLFMSMGDKISIPLQLHNNTKKELSGTVSADYPSSWIPISESKWKNRITLQANETKVVNMDFLIENEAGKGKFIVQFIGQNGIQDRFEQEIEVFAKGFPAAVSLSGENQDKTYSFEITSPVMGTSKATFTAFPSVLDDLLAGIESILREPYGCFEQTSSSTYPNLLVMDYLSIQKDLNKEQQAALEKATALTEKGYKRLISFESKDKGYEWFGANPAHEALTAYGLMEFKDMAAVTGNLVDEQMLTRTTNWLMERKDGKGGFKRNPQALDAFGGADDDITNAYIIYSLSEAGFKDIKTEAETAYQNAIKSKDPYLIGLVVNTLQNLNDKRSEKLLETLISLQEKEGEESGAWKGTKHSITRSTGKGLTAETTSLALLALMKSDKKRMPILQNGVKYLVGSRSPYGGFGNTQSTVLALKSLTAYAKYAQRTPESGDIEIYVNSKKVTTAHYEAGQQNAIEVENLGKHLKAGKNTVRIHYVGVKEPLPYTFSAEWFTDLPKSSDKCSVKLETSLASSKVKIGETVRLTTTLENTTKEGLPMTIAIVGLPGGLSAQPWQLKELIEKNKVDFYEIRNHSVVFYYRQMTPNEKKTIYLDLKADLAGEYEGAASSAYLYYTSELKNWKKGLTVVSQ</sequence>
<dbReference type="Pfam" id="PF07678">
    <property type="entry name" value="TED_complement"/>
    <property type="match status" value="1"/>
</dbReference>
<keyword evidence="3" id="KW-0882">Thioester bond</keyword>
<dbReference type="InterPro" id="IPR008969">
    <property type="entry name" value="CarboxyPept-like_regulatory"/>
</dbReference>
<dbReference type="RefSeq" id="WP_014799169.1">
    <property type="nucleotide sequence ID" value="NC_018018.1"/>
</dbReference>
<dbReference type="InterPro" id="IPR050473">
    <property type="entry name" value="A2M/Complement_sys"/>
</dbReference>
<dbReference type="HOGENOM" id="CLU_253638_0_0_10"/>
<evidence type="ECO:0000313" key="5">
    <source>
        <dbReference type="EMBL" id="AFM05743.1"/>
    </source>
</evidence>
<dbReference type="EMBL" id="CP003345">
    <property type="protein sequence ID" value="AFM05743.1"/>
    <property type="molecule type" value="Genomic_DNA"/>
</dbReference>
<evidence type="ECO:0000256" key="3">
    <source>
        <dbReference type="ARBA" id="ARBA00022966"/>
    </source>
</evidence>
<dbReference type="Gene3D" id="1.50.10.20">
    <property type="match status" value="1"/>
</dbReference>
<evidence type="ECO:0000259" key="4">
    <source>
        <dbReference type="SMART" id="SM01360"/>
    </source>
</evidence>
<dbReference type="Gene3D" id="2.60.40.1120">
    <property type="entry name" value="Carboxypeptidase-like, regulatory domain"/>
    <property type="match status" value="1"/>
</dbReference>
<comment type="similarity">
    <text evidence="1">Belongs to the protease inhibitor I39 (alpha-2-macroglobulin) family. Bacterial alpha-2-macroglobulin subfamily.</text>
</comment>
<dbReference type="Pfam" id="PF00207">
    <property type="entry name" value="A2M"/>
    <property type="match status" value="1"/>
</dbReference>
<dbReference type="GO" id="GO:0005615">
    <property type="term" value="C:extracellular space"/>
    <property type="evidence" value="ECO:0007669"/>
    <property type="project" value="InterPro"/>
</dbReference>
<dbReference type="SUPFAM" id="SSF49410">
    <property type="entry name" value="Alpha-macroglobulin receptor domain"/>
    <property type="match status" value="1"/>
</dbReference>
<dbReference type="SUPFAM" id="SSF48239">
    <property type="entry name" value="Terpenoid cyclases/Protein prenyltransferases"/>
    <property type="match status" value="1"/>
</dbReference>
<protein>
    <submittedName>
        <fullName evidence="5">Large extracellular alpha-helical protein</fullName>
    </submittedName>
</protein>
<dbReference type="KEGG" id="fli:Fleli_3423"/>
<dbReference type="SMART" id="SM01419">
    <property type="entry name" value="Thiol-ester_cl"/>
    <property type="match status" value="1"/>
</dbReference>
<dbReference type="InterPro" id="IPR008930">
    <property type="entry name" value="Terpenoid_cyclase/PrenylTrfase"/>
</dbReference>
<evidence type="ECO:0000313" key="6">
    <source>
        <dbReference type="Proteomes" id="UP000006054"/>
    </source>
</evidence>
<dbReference type="SMART" id="SM01360">
    <property type="entry name" value="A2M"/>
    <property type="match status" value="1"/>
</dbReference>
<dbReference type="PATRIC" id="fig|880071.3.peg.3427"/>
<evidence type="ECO:0000256" key="1">
    <source>
        <dbReference type="ARBA" id="ARBA00010556"/>
    </source>
</evidence>
<keyword evidence="2" id="KW-0732">Signal</keyword>
<dbReference type="OrthoDB" id="679547at2"/>
<feature type="domain" description="Alpha-2-macroglobulin" evidence="4">
    <location>
        <begin position="795"/>
        <end position="885"/>
    </location>
</feature>
<dbReference type="Gene3D" id="2.60.40.690">
    <property type="entry name" value="Alpha-macroglobulin, receptor-binding domain"/>
    <property type="match status" value="1"/>
</dbReference>
<evidence type="ECO:0000256" key="2">
    <source>
        <dbReference type="ARBA" id="ARBA00022729"/>
    </source>
</evidence>
<dbReference type="InterPro" id="IPR002890">
    <property type="entry name" value="MG2"/>
</dbReference>
<dbReference type="InterPro" id="IPR011626">
    <property type="entry name" value="Alpha-macroglobulin_TED"/>
</dbReference>
<dbReference type="Pfam" id="PF01835">
    <property type="entry name" value="MG2"/>
    <property type="match status" value="1"/>
</dbReference>